<dbReference type="PANTHER" id="PTHR39321:SF3">
    <property type="entry name" value="PHOSPHOPANTETHEINE ADENYLYLTRANSFERASE"/>
    <property type="match status" value="1"/>
</dbReference>
<organism evidence="13 14">
    <name type="scientific">Halopseudomonas phragmitis</name>
    <dbReference type="NCBI Taxonomy" id="1931241"/>
    <lineage>
        <taxon>Bacteria</taxon>
        <taxon>Pseudomonadati</taxon>
        <taxon>Pseudomonadota</taxon>
        <taxon>Gammaproteobacteria</taxon>
        <taxon>Pseudomonadales</taxon>
        <taxon>Pseudomonadaceae</taxon>
        <taxon>Halopseudomonas</taxon>
    </lineage>
</organism>
<comment type="pathway">
    <text evidence="2 11">Cofactor biosynthesis; NAD(+) biosynthesis; deamido-NAD(+) from nicotinate D-ribonucleotide: step 1/1.</text>
</comment>
<keyword evidence="6 11" id="KW-0548">Nucleotidyltransferase</keyword>
<dbReference type="EMBL" id="CP020100">
    <property type="protein sequence ID" value="AQZ94902.1"/>
    <property type="molecule type" value="Genomic_DNA"/>
</dbReference>
<dbReference type="NCBIfam" id="TIGR00482">
    <property type="entry name" value="nicotinate (nicotinamide) nucleotide adenylyltransferase"/>
    <property type="match status" value="1"/>
</dbReference>
<accession>A0A1V0B4N9</accession>
<dbReference type="STRING" id="1931241.BVH74_09135"/>
<dbReference type="CDD" id="cd02165">
    <property type="entry name" value="NMNAT"/>
    <property type="match status" value="1"/>
</dbReference>
<evidence type="ECO:0000256" key="11">
    <source>
        <dbReference type="HAMAP-Rule" id="MF_00244"/>
    </source>
</evidence>
<dbReference type="PANTHER" id="PTHR39321">
    <property type="entry name" value="NICOTINATE-NUCLEOTIDE ADENYLYLTRANSFERASE-RELATED"/>
    <property type="match status" value="1"/>
</dbReference>
<comment type="catalytic activity">
    <reaction evidence="10 11">
        <text>nicotinate beta-D-ribonucleotide + ATP + H(+) = deamido-NAD(+) + diphosphate</text>
        <dbReference type="Rhea" id="RHEA:22860"/>
        <dbReference type="ChEBI" id="CHEBI:15378"/>
        <dbReference type="ChEBI" id="CHEBI:30616"/>
        <dbReference type="ChEBI" id="CHEBI:33019"/>
        <dbReference type="ChEBI" id="CHEBI:57502"/>
        <dbReference type="ChEBI" id="CHEBI:58437"/>
        <dbReference type="EC" id="2.7.7.18"/>
    </reaction>
</comment>
<evidence type="ECO:0000256" key="1">
    <source>
        <dbReference type="ARBA" id="ARBA00002324"/>
    </source>
</evidence>
<dbReference type="NCBIfam" id="NF000840">
    <property type="entry name" value="PRK00071.1-3"/>
    <property type="match status" value="1"/>
</dbReference>
<sequence length="214" mass="23677">MRIGLLGGTFDPIHFGHLRSAVEVHEALALDELRLIPSARPPHREQPGCSAEHRLNMVRLAAGVDSGLLVDDRELRRDKPSWTVDTLESLRAELGPEVALFLIVGWDAFCGLPSWHRWECLLELANLVVLQRPDYDLDVPEVLKDLLAARSVAEPAQAKALHGQIVCLAQTPLAISATHIRSLLASHRSPRFLLPEAVLDYIETNGLYGPVTED</sequence>
<comment type="similarity">
    <text evidence="3 11">Belongs to the NadD family.</text>
</comment>
<dbReference type="AlphaFoldDB" id="A0A1V0B4N9"/>
<reference evidence="13 14" key="1">
    <citation type="submission" date="2017-03" db="EMBL/GenBank/DDBJ databases">
        <title>Complete genome sequence of the novel DNRA strain Pseudomonas sp. S-6-2 isolated from Chinese polluted river sediment. Journal of Biotechnology.</title>
        <authorList>
            <person name="Li J."/>
            <person name="Xiang F."/>
            <person name="Wang L."/>
            <person name="Xi L."/>
            <person name="Liu J."/>
        </authorList>
    </citation>
    <scope>NUCLEOTIDE SEQUENCE [LARGE SCALE GENOMIC DNA]</scope>
    <source>
        <strain evidence="13 14">S-6-2</strain>
    </source>
</reference>
<dbReference type="GO" id="GO:0004515">
    <property type="term" value="F:nicotinate-nucleotide adenylyltransferase activity"/>
    <property type="evidence" value="ECO:0007669"/>
    <property type="project" value="UniProtKB-UniRule"/>
</dbReference>
<keyword evidence="9 11" id="KW-0520">NAD</keyword>
<keyword evidence="5 11" id="KW-0808">Transferase</keyword>
<dbReference type="HAMAP" id="MF_00244">
    <property type="entry name" value="NaMN_adenylyltr"/>
    <property type="match status" value="1"/>
</dbReference>
<dbReference type="NCBIfam" id="NF000839">
    <property type="entry name" value="PRK00071.1-1"/>
    <property type="match status" value="1"/>
</dbReference>
<evidence type="ECO:0000256" key="4">
    <source>
        <dbReference type="ARBA" id="ARBA00022642"/>
    </source>
</evidence>
<dbReference type="Proteomes" id="UP000243488">
    <property type="component" value="Chromosome"/>
</dbReference>
<keyword evidence="4 11" id="KW-0662">Pyridine nucleotide biosynthesis</keyword>
<dbReference type="GO" id="GO:0009435">
    <property type="term" value="P:NAD+ biosynthetic process"/>
    <property type="evidence" value="ECO:0007669"/>
    <property type="project" value="UniProtKB-UniRule"/>
</dbReference>
<evidence type="ECO:0000256" key="2">
    <source>
        <dbReference type="ARBA" id="ARBA00005019"/>
    </source>
</evidence>
<name>A0A1V0B4N9_9GAMM</name>
<evidence type="ECO:0000256" key="7">
    <source>
        <dbReference type="ARBA" id="ARBA00022741"/>
    </source>
</evidence>
<feature type="domain" description="Cytidyltransferase-like" evidence="12">
    <location>
        <begin position="5"/>
        <end position="181"/>
    </location>
</feature>
<evidence type="ECO:0000313" key="13">
    <source>
        <dbReference type="EMBL" id="AQZ94902.1"/>
    </source>
</evidence>
<dbReference type="InterPro" id="IPR005248">
    <property type="entry name" value="NadD/NMNAT"/>
</dbReference>
<dbReference type="Gene3D" id="3.40.50.620">
    <property type="entry name" value="HUPs"/>
    <property type="match status" value="1"/>
</dbReference>
<dbReference type="NCBIfam" id="TIGR00125">
    <property type="entry name" value="cyt_tran_rel"/>
    <property type="match status" value="1"/>
</dbReference>
<dbReference type="InterPro" id="IPR004821">
    <property type="entry name" value="Cyt_trans-like"/>
</dbReference>
<evidence type="ECO:0000256" key="8">
    <source>
        <dbReference type="ARBA" id="ARBA00022840"/>
    </source>
</evidence>
<proteinExistence type="inferred from homology"/>
<comment type="function">
    <text evidence="1 11">Catalyzes the reversible adenylation of nicotinate mononucleotide (NaMN) to nicotinic acid adenine dinucleotide (NaAD).</text>
</comment>
<dbReference type="RefSeq" id="WP_080049755.1">
    <property type="nucleotide sequence ID" value="NZ_CP020100.1"/>
</dbReference>
<keyword evidence="7 11" id="KW-0547">Nucleotide-binding</keyword>
<evidence type="ECO:0000256" key="3">
    <source>
        <dbReference type="ARBA" id="ARBA00009014"/>
    </source>
</evidence>
<keyword evidence="14" id="KW-1185">Reference proteome</keyword>
<evidence type="ECO:0000313" key="14">
    <source>
        <dbReference type="Proteomes" id="UP000243488"/>
    </source>
</evidence>
<dbReference type="UniPathway" id="UPA00253">
    <property type="reaction ID" value="UER00332"/>
</dbReference>
<dbReference type="GO" id="GO:0005524">
    <property type="term" value="F:ATP binding"/>
    <property type="evidence" value="ECO:0007669"/>
    <property type="project" value="UniProtKB-KW"/>
</dbReference>
<evidence type="ECO:0000259" key="12">
    <source>
        <dbReference type="Pfam" id="PF01467"/>
    </source>
</evidence>
<gene>
    <name evidence="11" type="primary">nadD</name>
    <name evidence="13" type="ORF">BVH74_09135</name>
</gene>
<dbReference type="SUPFAM" id="SSF52374">
    <property type="entry name" value="Nucleotidylyl transferase"/>
    <property type="match status" value="1"/>
</dbReference>
<dbReference type="InterPro" id="IPR014729">
    <property type="entry name" value="Rossmann-like_a/b/a_fold"/>
</dbReference>
<evidence type="ECO:0000256" key="9">
    <source>
        <dbReference type="ARBA" id="ARBA00023027"/>
    </source>
</evidence>
<protein>
    <recommendedName>
        <fullName evidence="11">Probable nicotinate-nucleotide adenylyltransferase</fullName>
        <ecNumber evidence="11">2.7.7.18</ecNumber>
    </recommendedName>
    <alternativeName>
        <fullName evidence="11">Deamido-NAD(+) diphosphorylase</fullName>
    </alternativeName>
    <alternativeName>
        <fullName evidence="11">Deamido-NAD(+) pyrophosphorylase</fullName>
    </alternativeName>
    <alternativeName>
        <fullName evidence="11">Nicotinate mononucleotide adenylyltransferase</fullName>
        <shortName evidence="11">NaMN adenylyltransferase</shortName>
    </alternativeName>
</protein>
<evidence type="ECO:0000256" key="6">
    <source>
        <dbReference type="ARBA" id="ARBA00022695"/>
    </source>
</evidence>
<keyword evidence="8 11" id="KW-0067">ATP-binding</keyword>
<evidence type="ECO:0000256" key="5">
    <source>
        <dbReference type="ARBA" id="ARBA00022679"/>
    </source>
</evidence>
<dbReference type="Pfam" id="PF01467">
    <property type="entry name" value="CTP_transf_like"/>
    <property type="match status" value="1"/>
</dbReference>
<dbReference type="EC" id="2.7.7.18" evidence="11"/>
<dbReference type="KEGG" id="ppha:BVH74_09135"/>
<evidence type="ECO:0000256" key="10">
    <source>
        <dbReference type="ARBA" id="ARBA00048721"/>
    </source>
</evidence>